<dbReference type="InterPro" id="IPR012337">
    <property type="entry name" value="RNaseH-like_sf"/>
</dbReference>
<keyword evidence="3" id="KW-1185">Reference proteome</keyword>
<evidence type="ECO:0000313" key="3">
    <source>
        <dbReference type="Proteomes" id="UP000596247"/>
    </source>
</evidence>
<dbReference type="Proteomes" id="UP000596247">
    <property type="component" value="Chromosome"/>
</dbReference>
<evidence type="ECO:0000313" key="2">
    <source>
        <dbReference type="EMBL" id="CAD5236236.1"/>
    </source>
</evidence>
<keyword evidence="2" id="KW-0540">Nuclease</keyword>
<keyword evidence="2" id="KW-0378">Hydrolase</keyword>
<gene>
    <name evidence="2" type="ORF">LLCLJKAH_00247</name>
</gene>
<dbReference type="GO" id="GO:0003676">
    <property type="term" value="F:nucleic acid binding"/>
    <property type="evidence" value="ECO:0007669"/>
    <property type="project" value="InterPro"/>
</dbReference>
<organism evidence="2 3">
    <name type="scientific">Klebsiella phage vB_KvM-Eowyn</name>
    <dbReference type="NCBI Taxonomy" id="2762819"/>
    <lineage>
        <taxon>Viruses</taxon>
        <taxon>Duplodnaviria</taxon>
        <taxon>Heunggongvirae</taxon>
        <taxon>Uroviricota</taxon>
        <taxon>Caudoviricetes</taxon>
        <taxon>Chimalliviridae</taxon>
        <taxon>Eowynvirus</taxon>
        <taxon>Eowynvirus eowyn</taxon>
    </lineage>
</organism>
<name>A0A7R8R5Z5_9CAUD</name>
<dbReference type="GO" id="GO:0004527">
    <property type="term" value="F:exonuclease activity"/>
    <property type="evidence" value="ECO:0007669"/>
    <property type="project" value="UniProtKB-KW"/>
</dbReference>
<reference evidence="2 3" key="1">
    <citation type="submission" date="2020-09" db="EMBL/GenBank/DDBJ databases">
        <authorList>
            <person name="Jameson E."/>
        </authorList>
    </citation>
    <scope>NUCLEOTIDE SEQUENCE [LARGE SCALE GENOMIC DNA]</scope>
</reference>
<evidence type="ECO:0000259" key="1">
    <source>
        <dbReference type="Pfam" id="PF16473"/>
    </source>
</evidence>
<accession>A0A7R8R5Z5</accession>
<dbReference type="Pfam" id="PF16473">
    <property type="entry name" value="Rv2179c-like"/>
    <property type="match status" value="1"/>
</dbReference>
<dbReference type="Gene3D" id="3.30.420.10">
    <property type="entry name" value="Ribonuclease H-like superfamily/Ribonuclease H"/>
    <property type="match status" value="1"/>
</dbReference>
<dbReference type="SUPFAM" id="SSF53098">
    <property type="entry name" value="Ribonuclease H-like"/>
    <property type="match status" value="1"/>
</dbReference>
<keyword evidence="2" id="KW-0269">Exonuclease</keyword>
<dbReference type="InterPro" id="IPR036397">
    <property type="entry name" value="RNaseH_sf"/>
</dbReference>
<dbReference type="InterPro" id="IPR033390">
    <property type="entry name" value="Rv2179c-like"/>
</dbReference>
<proteinExistence type="predicted"/>
<dbReference type="EMBL" id="LR881104">
    <property type="protein sequence ID" value="CAD5236236.1"/>
    <property type="molecule type" value="Genomic_DNA"/>
</dbReference>
<feature type="domain" description="3'-5' exoribonuclease Rv2179c-like" evidence="1">
    <location>
        <begin position="22"/>
        <end position="203"/>
    </location>
</feature>
<sequence>MEPALIVPLFTMDMINAINEPHLMVDLETMGITTRAPIVAIAAVLFIPQTGEVLDKFYIKIDLTSSVQAGALLDPETVKFWLAQSDEARKEIWGTVGRNDDVFTLDQGLREFGQFVHRSQPRPNALKHWANGANFDPPILDTAYQSLGLRSPLAFWKSLDVRTIVELGRQIGINPKQELNPLGTPHKAMADCLMQCEYVSNIWQTLLAPHTRQYALPPRNTR</sequence>
<protein>
    <submittedName>
        <fullName evidence="2">Putative exonuclease</fullName>
    </submittedName>
</protein>